<evidence type="ECO:0000313" key="1">
    <source>
        <dbReference type="EMBL" id="RSD28144.1"/>
    </source>
</evidence>
<proteinExistence type="predicted"/>
<protein>
    <recommendedName>
        <fullName evidence="3">Asp23/Gls24 family envelope stress response protein</fullName>
    </recommendedName>
</protein>
<dbReference type="OrthoDB" id="2878230at2"/>
<evidence type="ECO:0008006" key="3">
    <source>
        <dbReference type="Google" id="ProtNLM"/>
    </source>
</evidence>
<dbReference type="RefSeq" id="WP_125479233.1">
    <property type="nucleotide sequence ID" value="NZ_RSFW01000009.1"/>
</dbReference>
<dbReference type="AlphaFoldDB" id="A0A3R9KX86"/>
<sequence>MKNSRKIMPPHYREVCRAVCAIVHANLDEDRFFQPSRAWKRSSFFSARGFSFSDHGVIVGIEQDLLNVKIYATALTGDFPLYQTAFLLQERIAEEIRLLTSIFPNKIDIVITSVRTMQKKTQ</sequence>
<dbReference type="EMBL" id="RSFW01000009">
    <property type="protein sequence ID" value="RSD28144.1"/>
    <property type="molecule type" value="Genomic_DNA"/>
</dbReference>
<dbReference type="Proteomes" id="UP000279911">
    <property type="component" value="Unassembled WGS sequence"/>
</dbReference>
<evidence type="ECO:0000313" key="2">
    <source>
        <dbReference type="Proteomes" id="UP000279911"/>
    </source>
</evidence>
<accession>A0A3R9KX86</accession>
<gene>
    <name evidence="1" type="ORF">EJA10_06720</name>
</gene>
<reference evidence="2" key="1">
    <citation type="submission" date="2018-12" db="EMBL/GenBank/DDBJ databases">
        <title>Bacillus chawlae sp. nov., Bacillus glennii sp. nov., and Bacillus saganii sp. nov. Isolated from the Vehicle Assembly Building at Kennedy Space Center where the Viking Spacecraft were Assembled.</title>
        <authorList>
            <person name="Seuylemezian A."/>
            <person name="Vaishampayan P."/>
        </authorList>
    </citation>
    <scope>NUCLEOTIDE SEQUENCE [LARGE SCALE GENOMIC DNA]</scope>
    <source>
        <strain evidence="2">DSM 13966</strain>
    </source>
</reference>
<organism evidence="1 2">
    <name type="scientific">Mesobacillus subterraneus</name>
    <dbReference type="NCBI Taxonomy" id="285983"/>
    <lineage>
        <taxon>Bacteria</taxon>
        <taxon>Bacillati</taxon>
        <taxon>Bacillota</taxon>
        <taxon>Bacilli</taxon>
        <taxon>Bacillales</taxon>
        <taxon>Bacillaceae</taxon>
        <taxon>Mesobacillus</taxon>
    </lineage>
</organism>
<name>A0A3R9KX86_9BACI</name>
<comment type="caution">
    <text evidence="1">The sequence shown here is derived from an EMBL/GenBank/DDBJ whole genome shotgun (WGS) entry which is preliminary data.</text>
</comment>